<proteinExistence type="predicted"/>
<feature type="compositionally biased region" description="Basic and acidic residues" evidence="1">
    <location>
        <begin position="112"/>
        <end position="121"/>
    </location>
</feature>
<dbReference type="PANTHER" id="PTHR12910">
    <property type="entry name" value="NADH-UBIQUINONE OXIDOREDUCTASE SUBUNIT B17.2"/>
    <property type="match status" value="1"/>
</dbReference>
<dbReference type="PANTHER" id="PTHR12910:SF2">
    <property type="entry name" value="NADH DEHYDROGENASE [UBIQUINONE] 1 ALPHA SUBCOMPLEX SUBUNIT 12"/>
    <property type="match status" value="1"/>
</dbReference>
<dbReference type="KEGG" id="acru:HHL28_07570"/>
<dbReference type="Pfam" id="PF05071">
    <property type="entry name" value="NDUFA12"/>
    <property type="match status" value="1"/>
</dbReference>
<dbReference type="GO" id="GO:0006979">
    <property type="term" value="P:response to oxidative stress"/>
    <property type="evidence" value="ECO:0007669"/>
    <property type="project" value="TreeGrafter"/>
</dbReference>
<evidence type="ECO:0000313" key="3">
    <source>
        <dbReference type="Proteomes" id="UP000501891"/>
    </source>
</evidence>
<dbReference type="Proteomes" id="UP000501891">
    <property type="component" value="Chromosome"/>
</dbReference>
<evidence type="ECO:0000256" key="1">
    <source>
        <dbReference type="SAM" id="MobiDB-lite"/>
    </source>
</evidence>
<name>A0A858R6Z3_9PROT</name>
<protein>
    <submittedName>
        <fullName evidence="2">NADH:ubiquinone oxidoreductase subunit NDUFA12</fullName>
    </submittedName>
</protein>
<feature type="region of interest" description="Disordered" evidence="1">
    <location>
        <begin position="81"/>
        <end position="129"/>
    </location>
</feature>
<keyword evidence="3" id="KW-1185">Reference proteome</keyword>
<evidence type="ECO:0000313" key="2">
    <source>
        <dbReference type="EMBL" id="QJE72963.1"/>
    </source>
</evidence>
<reference evidence="2" key="1">
    <citation type="submission" date="2020-04" db="EMBL/GenBank/DDBJ databases">
        <title>A desert anoxygenic phototrophic bacterium fixes CO2 using RubisCO under aerobic conditions.</title>
        <authorList>
            <person name="Tang K."/>
        </authorList>
    </citation>
    <scope>NUCLEOTIDE SEQUENCE [LARGE SCALE GENOMIC DNA]</scope>
    <source>
        <strain evidence="2">MIMtkB3</strain>
    </source>
</reference>
<dbReference type="AlphaFoldDB" id="A0A858R6Z3"/>
<organism evidence="2 3">
    <name type="scientific">Aerophototrophica crusticola</name>
    <dbReference type="NCBI Taxonomy" id="1709002"/>
    <lineage>
        <taxon>Bacteria</taxon>
        <taxon>Pseudomonadati</taxon>
        <taxon>Pseudomonadota</taxon>
        <taxon>Alphaproteobacteria</taxon>
        <taxon>Rhodospirillales</taxon>
        <taxon>Rhodospirillaceae</taxon>
        <taxon>Aerophototrophica</taxon>
    </lineage>
</organism>
<dbReference type="NCBIfam" id="NF006040">
    <property type="entry name" value="PRK08183.1"/>
    <property type="match status" value="1"/>
</dbReference>
<sequence>MKNRVSFVTWMANIHINLLTWRLGVLVGTDKAGNRYYREKKARAGMRERRWVLYNGEPEASKVPPEWHGWLHHTVKEPLGENSPFHKPWQKEHLPNPTGTLQAYRPPGHLFEGGERARATGDYEPWTPS</sequence>
<gene>
    <name evidence="2" type="ORF">HHL28_07570</name>
</gene>
<dbReference type="InterPro" id="IPR007763">
    <property type="entry name" value="NDUFA12"/>
</dbReference>
<dbReference type="GO" id="GO:0045271">
    <property type="term" value="C:respiratory chain complex I"/>
    <property type="evidence" value="ECO:0007669"/>
    <property type="project" value="InterPro"/>
</dbReference>
<dbReference type="EMBL" id="CP051775">
    <property type="protein sequence ID" value="QJE72963.1"/>
    <property type="molecule type" value="Genomic_DNA"/>
</dbReference>
<accession>A0A858R6Z3</accession>